<feature type="domain" description="HTH myb-type" evidence="7">
    <location>
        <begin position="20"/>
        <end position="71"/>
    </location>
</feature>
<keyword evidence="2" id="KW-0804">Transcription</keyword>
<dbReference type="InterPro" id="IPR017930">
    <property type="entry name" value="Myb_dom"/>
</dbReference>
<protein>
    <submittedName>
        <fullName evidence="8">Uncharacterized protein</fullName>
    </submittedName>
</protein>
<comment type="caution">
    <text evidence="8">The sequence shown here is derived from an EMBL/GenBank/DDBJ whole genome shotgun (WGS) entry which is preliminary data.</text>
</comment>
<dbReference type="EMBL" id="BRXW01000034">
    <property type="protein sequence ID" value="GMI01491.1"/>
    <property type="molecule type" value="Genomic_DNA"/>
</dbReference>
<dbReference type="InterPro" id="IPR006447">
    <property type="entry name" value="Myb_dom_plants"/>
</dbReference>
<evidence type="ECO:0000259" key="6">
    <source>
        <dbReference type="PROSITE" id="PS51293"/>
    </source>
</evidence>
<dbReference type="PANTHER" id="PTHR44042:SF67">
    <property type="entry name" value="MYB-LIKE PROTEIN I"/>
    <property type="match status" value="1"/>
</dbReference>
<dbReference type="InterPro" id="IPR009057">
    <property type="entry name" value="Homeodomain-like_sf"/>
</dbReference>
<evidence type="ECO:0000259" key="7">
    <source>
        <dbReference type="PROSITE" id="PS51294"/>
    </source>
</evidence>
<dbReference type="Gene3D" id="1.10.10.60">
    <property type="entry name" value="Homeodomain-like"/>
    <property type="match status" value="1"/>
</dbReference>
<dbReference type="Pfam" id="PF00249">
    <property type="entry name" value="Myb_DNA-binding"/>
    <property type="match status" value="1"/>
</dbReference>
<dbReference type="AlphaFoldDB" id="A0A9W7C8A1"/>
<feature type="domain" description="Myb-like" evidence="5">
    <location>
        <begin position="16"/>
        <end position="67"/>
    </location>
</feature>
<dbReference type="SUPFAM" id="SSF46689">
    <property type="entry name" value="Homeodomain-like"/>
    <property type="match status" value="1"/>
</dbReference>
<feature type="region of interest" description="Disordered" evidence="4">
    <location>
        <begin position="1"/>
        <end position="22"/>
    </location>
</feature>
<name>A0A9W7C8A1_9STRA</name>
<evidence type="ECO:0000256" key="3">
    <source>
        <dbReference type="ARBA" id="ARBA00023242"/>
    </source>
</evidence>
<dbReference type="SMART" id="SM00717">
    <property type="entry name" value="SANT"/>
    <property type="match status" value="1"/>
</dbReference>
<proteinExistence type="predicted"/>
<dbReference type="PROSITE" id="PS51293">
    <property type="entry name" value="SANT"/>
    <property type="match status" value="1"/>
</dbReference>
<evidence type="ECO:0000313" key="8">
    <source>
        <dbReference type="EMBL" id="GMI01491.1"/>
    </source>
</evidence>
<dbReference type="PROSITE" id="PS51294">
    <property type="entry name" value="HTH_MYB"/>
    <property type="match status" value="1"/>
</dbReference>
<organism evidence="8 9">
    <name type="scientific">Triparma laevis f. longispina</name>
    <dbReference type="NCBI Taxonomy" id="1714387"/>
    <lineage>
        <taxon>Eukaryota</taxon>
        <taxon>Sar</taxon>
        <taxon>Stramenopiles</taxon>
        <taxon>Ochrophyta</taxon>
        <taxon>Bolidophyceae</taxon>
        <taxon>Parmales</taxon>
        <taxon>Triparmaceae</taxon>
        <taxon>Triparma</taxon>
    </lineage>
</organism>
<keyword evidence="3" id="KW-0539">Nucleus</keyword>
<keyword evidence="9" id="KW-1185">Reference proteome</keyword>
<feature type="domain" description="SANT" evidence="6">
    <location>
        <begin position="19"/>
        <end position="71"/>
    </location>
</feature>
<dbReference type="NCBIfam" id="TIGR01557">
    <property type="entry name" value="myb_SHAQKYF"/>
    <property type="match status" value="1"/>
</dbReference>
<dbReference type="Proteomes" id="UP001165122">
    <property type="component" value="Unassembled WGS sequence"/>
</dbReference>
<dbReference type="GO" id="GO:0003677">
    <property type="term" value="F:DNA binding"/>
    <property type="evidence" value="ECO:0007669"/>
    <property type="project" value="InterPro"/>
</dbReference>
<dbReference type="CDD" id="cd00167">
    <property type="entry name" value="SANT"/>
    <property type="match status" value="1"/>
</dbReference>
<dbReference type="PROSITE" id="PS50090">
    <property type="entry name" value="MYB_LIKE"/>
    <property type="match status" value="1"/>
</dbReference>
<dbReference type="OrthoDB" id="118550at2759"/>
<evidence type="ECO:0000256" key="2">
    <source>
        <dbReference type="ARBA" id="ARBA00023163"/>
    </source>
</evidence>
<dbReference type="InterPro" id="IPR001005">
    <property type="entry name" value="SANT/Myb"/>
</dbReference>
<evidence type="ECO:0000313" key="9">
    <source>
        <dbReference type="Proteomes" id="UP001165122"/>
    </source>
</evidence>
<dbReference type="InterPro" id="IPR017884">
    <property type="entry name" value="SANT_dom"/>
</dbReference>
<reference evidence="9" key="1">
    <citation type="journal article" date="2023" name="Commun. Biol.">
        <title>Genome analysis of Parmales, the sister group of diatoms, reveals the evolutionary specialization of diatoms from phago-mixotrophs to photoautotrophs.</title>
        <authorList>
            <person name="Ban H."/>
            <person name="Sato S."/>
            <person name="Yoshikawa S."/>
            <person name="Yamada K."/>
            <person name="Nakamura Y."/>
            <person name="Ichinomiya M."/>
            <person name="Sato N."/>
            <person name="Blanc-Mathieu R."/>
            <person name="Endo H."/>
            <person name="Kuwata A."/>
            <person name="Ogata H."/>
        </authorList>
    </citation>
    <scope>NUCLEOTIDE SEQUENCE [LARGE SCALE GENOMIC DNA]</scope>
    <source>
        <strain evidence="9">NIES 3700</strain>
    </source>
</reference>
<keyword evidence="1" id="KW-0805">Transcription regulation</keyword>
<evidence type="ECO:0000256" key="1">
    <source>
        <dbReference type="ARBA" id="ARBA00023015"/>
    </source>
</evidence>
<gene>
    <name evidence="8" type="ORF">TrLO_g4935</name>
</gene>
<sequence>MATEEEEMGETTPQSVQSARSGRWTDNEQLIFLQGLRKYGKGQWKLISREITTRSVTQIKSHAQKFLKKIAAGENIFKMLDSPEAEGNLTMPSYDFFNVGTGSAATKGVDFKQEMLAKTYVNSGKPTRVKNPVVKNAVVINMRLLNEPEFEDLFATWKDHSLPLGAWTTGMHSLLKEKFPLLLKKYNYFDTDRRKAFCQFLMDKKKSNRKAEVGASKGVGFKHDLLAETTKITSSTGMSAAPSHVVWSCVPQHDEYKQSDSTSNIDAYLRWENLQAPRTE</sequence>
<evidence type="ECO:0000256" key="4">
    <source>
        <dbReference type="SAM" id="MobiDB-lite"/>
    </source>
</evidence>
<accession>A0A9W7C8A1</accession>
<dbReference type="PANTHER" id="PTHR44042">
    <property type="entry name" value="DUPLICATED HOMEODOMAIN-LIKE SUPERFAMILY PROTEIN-RELATED"/>
    <property type="match status" value="1"/>
</dbReference>
<evidence type="ECO:0000259" key="5">
    <source>
        <dbReference type="PROSITE" id="PS50090"/>
    </source>
</evidence>